<feature type="compositionally biased region" description="Basic residues" evidence="1">
    <location>
        <begin position="9"/>
        <end position="29"/>
    </location>
</feature>
<reference evidence="2" key="1">
    <citation type="submission" date="2016-02" db="EMBL/GenBank/DDBJ databases">
        <title>WGS assembly of Manihot esculenta.</title>
        <authorList>
            <person name="Bredeson J.V."/>
            <person name="Prochnik S.E."/>
            <person name="Lyons J.B."/>
            <person name="Schmutz J."/>
            <person name="Grimwood J."/>
            <person name="Vrebalov J."/>
            <person name="Bart R.S."/>
            <person name="Amuge T."/>
            <person name="Ferguson M.E."/>
            <person name="Green R."/>
            <person name="Putnam N."/>
            <person name="Stites J."/>
            <person name="Rounsley S."/>
            <person name="Rokhsar D.S."/>
        </authorList>
    </citation>
    <scope>NUCLEOTIDE SEQUENCE [LARGE SCALE GENOMIC DNA]</scope>
    <source>
        <tissue evidence="2">Leaf</tissue>
    </source>
</reference>
<protein>
    <submittedName>
        <fullName evidence="2">Uncharacterized protein</fullName>
    </submittedName>
</protein>
<gene>
    <name evidence="2" type="ORF">MANES_02G030400</name>
</gene>
<evidence type="ECO:0000313" key="2">
    <source>
        <dbReference type="EMBL" id="OAY56600.1"/>
    </source>
</evidence>
<sequence>MRTSLEAKKRGHGIAAKRKRVKGRGKRRVGGPIGSLF</sequence>
<dbReference type="AlphaFoldDB" id="A0A2C9WAD5"/>
<organism evidence="2">
    <name type="scientific">Manihot esculenta</name>
    <name type="common">Cassava</name>
    <name type="synonym">Jatropha manihot</name>
    <dbReference type="NCBI Taxonomy" id="3983"/>
    <lineage>
        <taxon>Eukaryota</taxon>
        <taxon>Viridiplantae</taxon>
        <taxon>Streptophyta</taxon>
        <taxon>Embryophyta</taxon>
        <taxon>Tracheophyta</taxon>
        <taxon>Spermatophyta</taxon>
        <taxon>Magnoliopsida</taxon>
        <taxon>eudicotyledons</taxon>
        <taxon>Gunneridae</taxon>
        <taxon>Pentapetalae</taxon>
        <taxon>rosids</taxon>
        <taxon>fabids</taxon>
        <taxon>Malpighiales</taxon>
        <taxon>Euphorbiaceae</taxon>
        <taxon>Crotonoideae</taxon>
        <taxon>Manihoteae</taxon>
        <taxon>Manihot</taxon>
    </lineage>
</organism>
<feature type="region of interest" description="Disordered" evidence="1">
    <location>
        <begin position="1"/>
        <end position="37"/>
    </location>
</feature>
<evidence type="ECO:0000256" key="1">
    <source>
        <dbReference type="SAM" id="MobiDB-lite"/>
    </source>
</evidence>
<name>A0A2C9WAD5_MANES</name>
<proteinExistence type="predicted"/>
<dbReference type="EMBL" id="CM004388">
    <property type="protein sequence ID" value="OAY56600.1"/>
    <property type="molecule type" value="Genomic_DNA"/>
</dbReference>
<accession>A0A2C9WAD5</accession>